<sequence>MGDPKNIFVIGAQCTGKSTLVNGLEGHFSQSLSLAPSPSIIREVARSVLHKYGFTRDDILNSPERALQLQEKILEAQFEAEGAILDDLTTKWYISDRSGLDPIVYAYLYVSEESAQRLLASPIWTALESNMKGGLVILCEAGCSWLVDDGTRLMPKDDKDWERVDLAFRMLLDMRDIEYILLPRDMKDLERRIEIVVEAHGSQVHGM</sequence>
<dbReference type="Gene3D" id="3.40.50.300">
    <property type="entry name" value="P-loop containing nucleotide triphosphate hydrolases"/>
    <property type="match status" value="1"/>
</dbReference>
<evidence type="ECO:0000313" key="3">
    <source>
        <dbReference type="Proteomes" id="UP000799772"/>
    </source>
</evidence>
<proteinExistence type="predicted"/>
<evidence type="ECO:0000259" key="1">
    <source>
        <dbReference type="Pfam" id="PF13521"/>
    </source>
</evidence>
<reference evidence="2" key="1">
    <citation type="journal article" date="2020" name="Stud. Mycol.">
        <title>101 Dothideomycetes genomes: a test case for predicting lifestyles and emergence of pathogens.</title>
        <authorList>
            <person name="Haridas S."/>
            <person name="Albert R."/>
            <person name="Binder M."/>
            <person name="Bloem J."/>
            <person name="Labutti K."/>
            <person name="Salamov A."/>
            <person name="Andreopoulos B."/>
            <person name="Baker S."/>
            <person name="Barry K."/>
            <person name="Bills G."/>
            <person name="Bluhm B."/>
            <person name="Cannon C."/>
            <person name="Castanera R."/>
            <person name="Culley D."/>
            <person name="Daum C."/>
            <person name="Ezra D."/>
            <person name="Gonzalez J."/>
            <person name="Henrissat B."/>
            <person name="Kuo A."/>
            <person name="Liang C."/>
            <person name="Lipzen A."/>
            <person name="Lutzoni F."/>
            <person name="Magnuson J."/>
            <person name="Mondo S."/>
            <person name="Nolan M."/>
            <person name="Ohm R."/>
            <person name="Pangilinan J."/>
            <person name="Park H.-J."/>
            <person name="Ramirez L."/>
            <person name="Alfaro M."/>
            <person name="Sun H."/>
            <person name="Tritt A."/>
            <person name="Yoshinaga Y."/>
            <person name="Zwiers L.-H."/>
            <person name="Turgeon B."/>
            <person name="Goodwin S."/>
            <person name="Spatafora J."/>
            <person name="Crous P."/>
            <person name="Grigoriev I."/>
        </authorList>
    </citation>
    <scope>NUCLEOTIDE SEQUENCE</scope>
    <source>
        <strain evidence="2">CBS 133067</strain>
    </source>
</reference>
<dbReference type="Proteomes" id="UP000799772">
    <property type="component" value="Unassembled WGS sequence"/>
</dbReference>
<dbReference type="Pfam" id="PF13521">
    <property type="entry name" value="AAA_28"/>
    <property type="match status" value="1"/>
</dbReference>
<dbReference type="InterPro" id="IPR038727">
    <property type="entry name" value="NadR/Ttd14_AAA_dom"/>
</dbReference>
<keyword evidence="3" id="KW-1185">Reference proteome</keyword>
<dbReference type="InterPro" id="IPR027417">
    <property type="entry name" value="P-loop_NTPase"/>
</dbReference>
<dbReference type="EMBL" id="ML978123">
    <property type="protein sequence ID" value="KAF2101258.1"/>
    <property type="molecule type" value="Genomic_DNA"/>
</dbReference>
<protein>
    <recommendedName>
        <fullName evidence="1">NadR/Ttd14 AAA domain-containing protein</fullName>
    </recommendedName>
</protein>
<feature type="domain" description="NadR/Ttd14 AAA" evidence="1">
    <location>
        <begin position="7"/>
        <end position="184"/>
    </location>
</feature>
<organism evidence="2 3">
    <name type="scientific">Rhizodiscina lignyota</name>
    <dbReference type="NCBI Taxonomy" id="1504668"/>
    <lineage>
        <taxon>Eukaryota</taxon>
        <taxon>Fungi</taxon>
        <taxon>Dikarya</taxon>
        <taxon>Ascomycota</taxon>
        <taxon>Pezizomycotina</taxon>
        <taxon>Dothideomycetes</taxon>
        <taxon>Pleosporomycetidae</taxon>
        <taxon>Aulographales</taxon>
        <taxon>Rhizodiscinaceae</taxon>
        <taxon>Rhizodiscina</taxon>
    </lineage>
</organism>
<accession>A0A9P4IL39</accession>
<dbReference type="SUPFAM" id="SSF52540">
    <property type="entry name" value="P-loop containing nucleoside triphosphate hydrolases"/>
    <property type="match status" value="1"/>
</dbReference>
<gene>
    <name evidence="2" type="ORF">NA57DRAFT_72700</name>
</gene>
<comment type="caution">
    <text evidence="2">The sequence shown here is derived from an EMBL/GenBank/DDBJ whole genome shotgun (WGS) entry which is preliminary data.</text>
</comment>
<dbReference type="AlphaFoldDB" id="A0A9P4IL39"/>
<name>A0A9P4IL39_9PEZI</name>
<dbReference type="OrthoDB" id="6118920at2759"/>
<evidence type="ECO:0000313" key="2">
    <source>
        <dbReference type="EMBL" id="KAF2101258.1"/>
    </source>
</evidence>